<evidence type="ECO:0000313" key="2">
    <source>
        <dbReference type="EMBL" id="OBW99946.1"/>
    </source>
</evidence>
<dbReference type="PROSITE" id="PS51257">
    <property type="entry name" value="PROKAR_LIPOPROTEIN"/>
    <property type="match status" value="1"/>
</dbReference>
<accession>A0A1A7PE15</accession>
<feature type="chain" id="PRO_5008359100" description="Lipoprotein" evidence="1">
    <location>
        <begin position="19"/>
        <end position="66"/>
    </location>
</feature>
<evidence type="ECO:0000313" key="3">
    <source>
        <dbReference type="Proteomes" id="UP000092643"/>
    </source>
</evidence>
<protein>
    <recommendedName>
        <fullName evidence="4">Lipoprotein</fullName>
    </recommendedName>
</protein>
<evidence type="ECO:0000256" key="1">
    <source>
        <dbReference type="SAM" id="SignalP"/>
    </source>
</evidence>
<reference evidence="2 3" key="1">
    <citation type="submission" date="2014-11" db="EMBL/GenBank/DDBJ databases">
        <title>Pan-genome of Gallibacterium spp.</title>
        <authorList>
            <person name="Kudirkiene E."/>
            <person name="Bojesen A.M."/>
        </authorList>
    </citation>
    <scope>NUCLEOTIDE SEQUENCE [LARGE SCALE GENOMIC DNA]</scope>
    <source>
        <strain evidence="2 3">F 279</strain>
    </source>
</reference>
<gene>
    <name evidence="2" type="ORF">QV03_02570</name>
</gene>
<dbReference type="Proteomes" id="UP000092643">
    <property type="component" value="Unassembled WGS sequence"/>
</dbReference>
<dbReference type="AlphaFoldDB" id="A0A1A7PE15"/>
<keyword evidence="1" id="KW-0732">Signal</keyword>
<dbReference type="EMBL" id="JTJO01000016">
    <property type="protein sequence ID" value="OBW99946.1"/>
    <property type="molecule type" value="Genomic_DNA"/>
</dbReference>
<evidence type="ECO:0008006" key="4">
    <source>
        <dbReference type="Google" id="ProtNLM"/>
    </source>
</evidence>
<feature type="non-terminal residue" evidence="2">
    <location>
        <position position="66"/>
    </location>
</feature>
<feature type="signal peptide" evidence="1">
    <location>
        <begin position="1"/>
        <end position="18"/>
    </location>
</feature>
<organism evidence="2 3">
    <name type="scientific">Gallibacterium anatis</name>
    <dbReference type="NCBI Taxonomy" id="750"/>
    <lineage>
        <taxon>Bacteria</taxon>
        <taxon>Pseudomonadati</taxon>
        <taxon>Pseudomonadota</taxon>
        <taxon>Gammaproteobacteria</taxon>
        <taxon>Pasteurellales</taxon>
        <taxon>Pasteurellaceae</taxon>
        <taxon>Gallibacterium</taxon>
    </lineage>
</organism>
<name>A0A1A7PE15_9PAST</name>
<comment type="caution">
    <text evidence="2">The sequence shown here is derived from an EMBL/GenBank/DDBJ whole genome shotgun (WGS) entry which is preliminary data.</text>
</comment>
<sequence>MKKTLLATLVLGTSLALTGCFDKDTKESATNAATKAVEDVKQAASDAKDAAKEAVTDAKDAAAAKV</sequence>
<proteinExistence type="predicted"/>